<dbReference type="PANTHER" id="PTHR33886">
    <property type="entry name" value="UNSATURATED RHAMNOGALACTURONAN HYDROLASE (EUROFUNG)"/>
    <property type="match status" value="1"/>
</dbReference>
<protein>
    <submittedName>
        <fullName evidence="2">Putative d-4,5-unsaturated alpha-glucuronyl hydrolase</fullName>
        <ecNumber evidence="2">3.2.1.-</ecNumber>
        <ecNumber evidence="2">3.2.1.172</ecNumber>
    </submittedName>
</protein>
<dbReference type="SUPFAM" id="SSF48208">
    <property type="entry name" value="Six-hairpin glycosidases"/>
    <property type="match status" value="1"/>
</dbReference>
<evidence type="ECO:0000256" key="1">
    <source>
        <dbReference type="ARBA" id="ARBA00022801"/>
    </source>
</evidence>
<dbReference type="EC" id="3.2.1.172" evidence="2"/>
<dbReference type="Proteomes" id="UP000095512">
    <property type="component" value="Unassembled WGS sequence"/>
</dbReference>
<accession>A0A174Q5Q5</accession>
<dbReference type="GO" id="GO:0102211">
    <property type="term" value="F:unsaturated rhamnogalacturonyl hydrolase activity"/>
    <property type="evidence" value="ECO:0007669"/>
    <property type="project" value="UniProtKB-EC"/>
</dbReference>
<dbReference type="InterPro" id="IPR010905">
    <property type="entry name" value="Glyco_hydro_88"/>
</dbReference>
<keyword evidence="1 2" id="KW-0378">Hydrolase</keyword>
<dbReference type="GO" id="GO:0005975">
    <property type="term" value="P:carbohydrate metabolic process"/>
    <property type="evidence" value="ECO:0007669"/>
    <property type="project" value="InterPro"/>
</dbReference>
<dbReference type="InterPro" id="IPR052043">
    <property type="entry name" value="PolySaccharide_Degr_Enz"/>
</dbReference>
<proteinExistence type="predicted"/>
<gene>
    <name evidence="2" type="primary">yesR_2</name>
    <name evidence="2" type="ORF">ERS852480_03849</name>
</gene>
<dbReference type="PANTHER" id="PTHR33886:SF8">
    <property type="entry name" value="UNSATURATED RHAMNOGALACTURONAN HYDROLASE (EUROFUNG)"/>
    <property type="match status" value="1"/>
</dbReference>
<dbReference type="EMBL" id="CZAB01000045">
    <property type="protein sequence ID" value="CUP68583.1"/>
    <property type="molecule type" value="Genomic_DNA"/>
</dbReference>
<dbReference type="RefSeq" id="WP_022202443.1">
    <property type="nucleotide sequence ID" value="NZ_CATYWZ010000130.1"/>
</dbReference>
<dbReference type="InterPro" id="IPR012341">
    <property type="entry name" value="6hp_glycosidase-like_sf"/>
</dbReference>
<sequence length="366" mass="42547">MKYTAADIDRYIDLYLNSFEKVLYEEDSQFMEGMKTRSLAGDDIRRYQFWEWTQGVGLYGVWKLYKETKDERYMNILTSYYERQLKIGLPAKNVNTVTPLLAMSFVAEETDNGRYMEVCREWARWIYADFPRTKEGGLQHITSDTLNEGELWDDTLFMTVLFLANMGRILGEKKYQDEAEYQFLLHIKYLTDRKTGLWYHGWSFKEESHFAAAFWGRGNCWITAAIPEFLALCPCSPSVEKLLKETWKRQAEALIQYQEPTGMWHTLIDDKTSYVEASATCGFAYGILKGAELGLAEADWAAGALKALEPIMEYTDETGVVNQVSYGTPMGRKTKDFYKEIELKPMPYGQALAMLFFMECRKHMND</sequence>
<dbReference type="InterPro" id="IPR008928">
    <property type="entry name" value="6-hairpin_glycosidase_sf"/>
</dbReference>
<reference evidence="2 3" key="1">
    <citation type="submission" date="2015-09" db="EMBL/GenBank/DDBJ databases">
        <authorList>
            <consortium name="Pathogen Informatics"/>
        </authorList>
    </citation>
    <scope>NUCLEOTIDE SEQUENCE [LARGE SCALE GENOMIC DNA]</scope>
    <source>
        <strain evidence="2 3">2789STDY5834865</strain>
    </source>
</reference>
<dbReference type="AlphaFoldDB" id="A0A174Q5Q5"/>
<dbReference type="Gene3D" id="1.50.10.10">
    <property type="match status" value="1"/>
</dbReference>
<evidence type="ECO:0000313" key="3">
    <source>
        <dbReference type="Proteomes" id="UP000095512"/>
    </source>
</evidence>
<evidence type="ECO:0000313" key="2">
    <source>
        <dbReference type="EMBL" id="CUP68583.1"/>
    </source>
</evidence>
<name>A0A174Q5Q5_9FIRM</name>
<organism evidence="2 3">
    <name type="scientific">Enterocloster clostridioformis</name>
    <dbReference type="NCBI Taxonomy" id="1531"/>
    <lineage>
        <taxon>Bacteria</taxon>
        <taxon>Bacillati</taxon>
        <taxon>Bacillota</taxon>
        <taxon>Clostridia</taxon>
        <taxon>Lachnospirales</taxon>
        <taxon>Lachnospiraceae</taxon>
        <taxon>Enterocloster</taxon>
    </lineage>
</organism>
<dbReference type="Pfam" id="PF07470">
    <property type="entry name" value="Glyco_hydro_88"/>
    <property type="match status" value="1"/>
</dbReference>
<keyword evidence="2" id="KW-0326">Glycosidase</keyword>
<dbReference type="EC" id="3.2.1.-" evidence="2"/>